<evidence type="ECO:0000256" key="3">
    <source>
        <dbReference type="ARBA" id="ARBA00023125"/>
    </source>
</evidence>
<feature type="region of interest" description="Disordered" evidence="6">
    <location>
        <begin position="1"/>
        <end position="34"/>
    </location>
</feature>
<dbReference type="Proteomes" id="UP000799772">
    <property type="component" value="Unassembled WGS sequence"/>
</dbReference>
<keyword evidence="3" id="KW-0238">DNA-binding</keyword>
<feature type="region of interest" description="Disordered" evidence="6">
    <location>
        <begin position="522"/>
        <end position="548"/>
    </location>
</feature>
<feature type="compositionally biased region" description="Polar residues" evidence="6">
    <location>
        <begin position="528"/>
        <end position="537"/>
    </location>
</feature>
<name>A0A9P4ILY1_9PEZI</name>
<evidence type="ECO:0000256" key="2">
    <source>
        <dbReference type="ARBA" id="ARBA00023015"/>
    </source>
</evidence>
<accession>A0A9P4ILY1</accession>
<gene>
    <name evidence="7" type="ORF">NA57DRAFT_53074</name>
</gene>
<evidence type="ECO:0000256" key="5">
    <source>
        <dbReference type="ARBA" id="ARBA00023242"/>
    </source>
</evidence>
<comment type="subcellular location">
    <subcellularLocation>
        <location evidence="1">Nucleus</location>
    </subcellularLocation>
</comment>
<comment type="caution">
    <text evidence="7">The sequence shown here is derived from an EMBL/GenBank/DDBJ whole genome shotgun (WGS) entry which is preliminary data.</text>
</comment>
<feature type="compositionally biased region" description="Basic and acidic residues" evidence="6">
    <location>
        <begin position="51"/>
        <end position="66"/>
    </location>
</feature>
<organism evidence="7 8">
    <name type="scientific">Rhizodiscina lignyota</name>
    <dbReference type="NCBI Taxonomy" id="1504668"/>
    <lineage>
        <taxon>Eukaryota</taxon>
        <taxon>Fungi</taxon>
        <taxon>Dikarya</taxon>
        <taxon>Ascomycota</taxon>
        <taxon>Pezizomycotina</taxon>
        <taxon>Dothideomycetes</taxon>
        <taxon>Pleosporomycetidae</taxon>
        <taxon>Aulographales</taxon>
        <taxon>Rhizodiscinaceae</taxon>
        <taxon>Rhizodiscina</taxon>
    </lineage>
</organism>
<dbReference type="OrthoDB" id="5226580at2759"/>
<evidence type="ECO:0000313" key="7">
    <source>
        <dbReference type="EMBL" id="KAF2103559.1"/>
    </source>
</evidence>
<reference evidence="7" key="1">
    <citation type="journal article" date="2020" name="Stud. Mycol.">
        <title>101 Dothideomycetes genomes: a test case for predicting lifestyles and emergence of pathogens.</title>
        <authorList>
            <person name="Haridas S."/>
            <person name="Albert R."/>
            <person name="Binder M."/>
            <person name="Bloem J."/>
            <person name="Labutti K."/>
            <person name="Salamov A."/>
            <person name="Andreopoulos B."/>
            <person name="Baker S."/>
            <person name="Barry K."/>
            <person name="Bills G."/>
            <person name="Bluhm B."/>
            <person name="Cannon C."/>
            <person name="Castanera R."/>
            <person name="Culley D."/>
            <person name="Daum C."/>
            <person name="Ezra D."/>
            <person name="Gonzalez J."/>
            <person name="Henrissat B."/>
            <person name="Kuo A."/>
            <person name="Liang C."/>
            <person name="Lipzen A."/>
            <person name="Lutzoni F."/>
            <person name="Magnuson J."/>
            <person name="Mondo S."/>
            <person name="Nolan M."/>
            <person name="Ohm R."/>
            <person name="Pangilinan J."/>
            <person name="Park H.-J."/>
            <person name="Ramirez L."/>
            <person name="Alfaro M."/>
            <person name="Sun H."/>
            <person name="Tritt A."/>
            <person name="Yoshinaga Y."/>
            <person name="Zwiers L.-H."/>
            <person name="Turgeon B."/>
            <person name="Goodwin S."/>
            <person name="Spatafora J."/>
            <person name="Crous P."/>
            <person name="Grigoriev I."/>
        </authorList>
    </citation>
    <scope>NUCLEOTIDE SEQUENCE</scope>
    <source>
        <strain evidence="7">CBS 133067</strain>
    </source>
</reference>
<dbReference type="PANTHER" id="PTHR31845:SF10">
    <property type="entry name" value="ZN(II)2CYS6 TRANSCRIPTION FACTOR (EUROFUNG)"/>
    <property type="match status" value="1"/>
</dbReference>
<evidence type="ECO:0000256" key="6">
    <source>
        <dbReference type="SAM" id="MobiDB-lite"/>
    </source>
</evidence>
<evidence type="ECO:0008006" key="9">
    <source>
        <dbReference type="Google" id="ProtNLM"/>
    </source>
</evidence>
<feature type="region of interest" description="Disordered" evidence="6">
    <location>
        <begin position="48"/>
        <end position="69"/>
    </location>
</feature>
<dbReference type="GO" id="GO:0000976">
    <property type="term" value="F:transcription cis-regulatory region binding"/>
    <property type="evidence" value="ECO:0007669"/>
    <property type="project" value="TreeGrafter"/>
</dbReference>
<keyword evidence="2" id="KW-0805">Transcription regulation</keyword>
<dbReference type="InterPro" id="IPR051089">
    <property type="entry name" value="prtT"/>
</dbReference>
<dbReference type="CDD" id="cd12148">
    <property type="entry name" value="fungal_TF_MHR"/>
    <property type="match status" value="1"/>
</dbReference>
<evidence type="ECO:0000256" key="1">
    <source>
        <dbReference type="ARBA" id="ARBA00004123"/>
    </source>
</evidence>
<sequence length="581" mass="65712">MVNEKGDLSGQSSAENPVGNPVGNSASVPAAERAPFLCHERQAEEATVELATRDAGTKSRRTDHAESLSASLRVSSTGVNIVDRENGDIIGRGTVTPEIAQVLLDRFRNHGTQQFPFVVVPAGASLDSVRRNNPFLFLAIVATMIFDNPFLQHQLGEEIEQQAFQRILLHADKSLDLLQGLLVYTAWYCHFYRRDKHQEFLLSQLCVTLAHELGIDEAERKRDNQCTQGSDQESSSSLTNAKMRALLGTYCISCFHMEYCCQSLTQLKEYITDELIQHFVRSQELGRRIVDTFSYDDLNNGEIRGELLITMASEAFIRDLHCLRLELAETLHENILFSLEFQVLCILINEVALHDELWNSHPDPASNFPSITRSKMLLSSLNSCKSFLHAFISYQNRDLYYLTVFIIPRLYYVFITLLKLVFLDFDNRGEDNSQQADQTTPESQNQPWHMMNIAQESDFFALASRVLQKFTAVATDFIGPEGQRDAMSNFASAMKILMTGYEKQMNEKQTTMVNAETAKMPDLEESSDTVVESTPYTSRGADNDDSNEVLDLSSVDQLSWDLSDNILWDEMLNTFSMLPFS</sequence>
<dbReference type="GO" id="GO:0000981">
    <property type="term" value="F:DNA-binding transcription factor activity, RNA polymerase II-specific"/>
    <property type="evidence" value="ECO:0007669"/>
    <property type="project" value="TreeGrafter"/>
</dbReference>
<keyword evidence="4" id="KW-0804">Transcription</keyword>
<dbReference type="AlphaFoldDB" id="A0A9P4ILY1"/>
<evidence type="ECO:0000256" key="4">
    <source>
        <dbReference type="ARBA" id="ARBA00023163"/>
    </source>
</evidence>
<keyword evidence="8" id="KW-1185">Reference proteome</keyword>
<protein>
    <recommendedName>
        <fullName evidence="9">Transcription factor domain-containing protein</fullName>
    </recommendedName>
</protein>
<dbReference type="PANTHER" id="PTHR31845">
    <property type="entry name" value="FINGER DOMAIN PROTEIN, PUTATIVE-RELATED"/>
    <property type="match status" value="1"/>
</dbReference>
<dbReference type="GO" id="GO:0005634">
    <property type="term" value="C:nucleus"/>
    <property type="evidence" value="ECO:0007669"/>
    <property type="project" value="UniProtKB-SubCell"/>
</dbReference>
<proteinExistence type="predicted"/>
<dbReference type="EMBL" id="ML978122">
    <property type="protein sequence ID" value="KAF2103559.1"/>
    <property type="molecule type" value="Genomic_DNA"/>
</dbReference>
<keyword evidence="5" id="KW-0539">Nucleus</keyword>
<evidence type="ECO:0000313" key="8">
    <source>
        <dbReference type="Proteomes" id="UP000799772"/>
    </source>
</evidence>